<evidence type="ECO:0000313" key="3">
    <source>
        <dbReference type="EMBL" id="QDZ23156.1"/>
    </source>
</evidence>
<dbReference type="AlphaFoldDB" id="A0A5B8MRQ5"/>
<feature type="region of interest" description="Disordered" evidence="2">
    <location>
        <begin position="223"/>
        <end position="250"/>
    </location>
</feature>
<organism evidence="3 4">
    <name type="scientific">Chloropicon primus</name>
    <dbReference type="NCBI Taxonomy" id="1764295"/>
    <lineage>
        <taxon>Eukaryota</taxon>
        <taxon>Viridiplantae</taxon>
        <taxon>Chlorophyta</taxon>
        <taxon>Chloropicophyceae</taxon>
        <taxon>Chloropicales</taxon>
        <taxon>Chloropicaceae</taxon>
        <taxon>Chloropicon</taxon>
    </lineage>
</organism>
<dbReference type="Gene3D" id="1.25.40.10">
    <property type="entry name" value="Tetratricopeptide repeat domain"/>
    <property type="match status" value="2"/>
</dbReference>
<dbReference type="CDD" id="cd24142">
    <property type="entry name" value="ACL4-like"/>
    <property type="match status" value="1"/>
</dbReference>
<reference evidence="3 4" key="1">
    <citation type="submission" date="2018-07" db="EMBL/GenBank/DDBJ databases">
        <title>The complete nuclear genome of the prasinophyte Chloropicon primus (CCMP1205).</title>
        <authorList>
            <person name="Pombert J.-F."/>
            <person name="Otis C."/>
            <person name="Turmel M."/>
            <person name="Lemieux C."/>
        </authorList>
    </citation>
    <scope>NUCLEOTIDE SEQUENCE [LARGE SCALE GENOMIC DNA]</scope>
    <source>
        <strain evidence="3 4">CCMP1205</strain>
    </source>
</reference>
<feature type="repeat" description="TPR" evidence="1">
    <location>
        <begin position="59"/>
        <end position="92"/>
    </location>
</feature>
<proteinExistence type="predicted"/>
<dbReference type="STRING" id="1764295.A0A5B8MRQ5"/>
<protein>
    <submittedName>
        <fullName evidence="3">Uncharacterized protein</fullName>
    </submittedName>
</protein>
<dbReference type="InterPro" id="IPR011990">
    <property type="entry name" value="TPR-like_helical_dom_sf"/>
</dbReference>
<dbReference type="InterPro" id="IPR019734">
    <property type="entry name" value="TPR_rpt"/>
</dbReference>
<evidence type="ECO:0000313" key="4">
    <source>
        <dbReference type="Proteomes" id="UP000316726"/>
    </source>
</evidence>
<dbReference type="PROSITE" id="PS50005">
    <property type="entry name" value="TPR"/>
    <property type="match status" value="1"/>
</dbReference>
<keyword evidence="4" id="KW-1185">Reference proteome</keyword>
<evidence type="ECO:0000256" key="1">
    <source>
        <dbReference type="PROSITE-ProRule" id="PRU00339"/>
    </source>
</evidence>
<dbReference type="Proteomes" id="UP000316726">
    <property type="component" value="Chromosome 9"/>
</dbReference>
<name>A0A5B8MRQ5_9CHLO</name>
<sequence>MGRRKGKGKAVAARVEGKGMGGATAEDMVEEAQTQMLFGNYDKAMQIMKALHQACPDNTEVLDIYGTVLAEVGMVDEAVSVLSRAVELSPDEGHEKYMYLSQLAEGEASLGYSRRGIEILRRAASREGEDAAYRDDLRGQLCEAICSLVETMLNIPGAASSGSEEALRLLEEARQCSPASPEPSLVKASLFVELKRRGEAQRALRDSMGLWYARPKSLLLAEGPGMDIDGGSDGGGEEDENHLRPGATPPSYEFRFETAKLVMELEDDARDSVVILGGLLEENDGNLDVWFLLSLAHQGMGQVDEAGECLDHVERAIHGFPADAVERENLRVMREDVEKFRREFAGMGEKKKMGEGEEKKMGEE</sequence>
<dbReference type="SUPFAM" id="SSF48452">
    <property type="entry name" value="TPR-like"/>
    <property type="match status" value="2"/>
</dbReference>
<dbReference type="OrthoDB" id="1914839at2759"/>
<gene>
    <name evidence="3" type="ORF">A3770_09p56740</name>
</gene>
<dbReference type="EMBL" id="CP031042">
    <property type="protein sequence ID" value="QDZ23156.1"/>
    <property type="molecule type" value="Genomic_DNA"/>
</dbReference>
<accession>A0A5B8MRQ5</accession>
<evidence type="ECO:0000256" key="2">
    <source>
        <dbReference type="SAM" id="MobiDB-lite"/>
    </source>
</evidence>
<keyword evidence="1" id="KW-0802">TPR repeat</keyword>